<dbReference type="SUPFAM" id="SSF49998">
    <property type="entry name" value="Amine oxidase catalytic domain"/>
    <property type="match status" value="1"/>
</dbReference>
<comment type="cofactor">
    <cofactor evidence="1">
        <name>Cu cation</name>
        <dbReference type="ChEBI" id="CHEBI:23378"/>
    </cofactor>
</comment>
<dbReference type="EC" id="1.4.3.-" evidence="9"/>
<dbReference type="InterPro" id="IPR000269">
    <property type="entry name" value="Cu_amine_oxidase"/>
</dbReference>
<evidence type="ECO:0000256" key="2">
    <source>
        <dbReference type="ARBA" id="ARBA00007983"/>
    </source>
</evidence>
<evidence type="ECO:0000256" key="9">
    <source>
        <dbReference type="RuleBase" id="RU000672"/>
    </source>
</evidence>
<name>A0ABV2WRG9_9NOCA</name>
<sequence length="664" mass="72609">MTVDEKAAAPRRPAADMHPLASLTSAEYDVIRGIVGDLPDFTESTRFPYVGLEEPVKADYLAWEAGNGPLPDRRARVWLLDVGTGSSRDLVVSLASRSVIRSVVVDGSEGRLPVLDSELGASIALLAEDAGWKKALATRNLVPADVSVIPLPAGNFGYEDEEGKRIVRCLAFKQNYQQDHPWAHPVDGLSAYVDIDANTLLKILDVHEFAVPVESGNYDDPEVQGPPLQGLKPIKITQPEGASFSVDGEQITWANWKLRISFDVREGLVLHQVKFADQGVDRPVLYRGSVSEMVVPYGDPSPNRFWQNYFDAGEIIYGRFTNSLALGCDCVGEIRYFDGVFADETGVPRVIPNAICMHEEDYGSLWKHTDPFTGAKEVRRARRLVISFFTNVGNYDYGFFWYLYLDGTIECEAKLTGILFTSAYPGDSDNGEKYPYASEVAPGLGAPYHQHLFGARLDMNVDGTPNVVNEIDAVRIPVSPANPHGNGFTKSVTPIVSERVSGRVADGSKGRVWQIASTTATNSLGHPTSYVLHPADGPTLMADPSASVSSRAAFATKHLFVTQYDPAERYAAGDFVTNSPGGQGIPAFISGDAPLVGKDLVLWHTFGLTHFPRAEDWPIMPMDYAKFSLRPYNFFDRNPTLNVPRPTATGDHCGDGGESHCHNP</sequence>
<dbReference type="RefSeq" id="WP_356957985.1">
    <property type="nucleotide sequence ID" value="NZ_JBEYBD010000011.1"/>
</dbReference>
<dbReference type="Proteomes" id="UP001550628">
    <property type="component" value="Unassembled WGS sequence"/>
</dbReference>
<evidence type="ECO:0000256" key="1">
    <source>
        <dbReference type="ARBA" id="ARBA00001935"/>
    </source>
</evidence>
<dbReference type="InterPro" id="IPR016182">
    <property type="entry name" value="Cu_amine_oxidase_N-reg"/>
</dbReference>
<evidence type="ECO:0000256" key="5">
    <source>
        <dbReference type="ARBA" id="ARBA00022772"/>
    </source>
</evidence>
<reference evidence="13 14" key="1">
    <citation type="submission" date="2024-06" db="EMBL/GenBank/DDBJ databases">
        <title>The Natural Products Discovery Center: Release of the First 8490 Sequenced Strains for Exploring Actinobacteria Biosynthetic Diversity.</title>
        <authorList>
            <person name="Kalkreuter E."/>
            <person name="Kautsar S.A."/>
            <person name="Yang D."/>
            <person name="Bader C.D."/>
            <person name="Teijaro C.N."/>
            <person name="Fluegel L."/>
            <person name="Davis C.M."/>
            <person name="Simpson J.R."/>
            <person name="Lauterbach L."/>
            <person name="Steele A.D."/>
            <person name="Gui C."/>
            <person name="Meng S."/>
            <person name="Li G."/>
            <person name="Viehrig K."/>
            <person name="Ye F."/>
            <person name="Su P."/>
            <person name="Kiefer A.F."/>
            <person name="Nichols A."/>
            <person name="Cepeda A.J."/>
            <person name="Yan W."/>
            <person name="Fan B."/>
            <person name="Jiang Y."/>
            <person name="Adhikari A."/>
            <person name="Zheng C.-J."/>
            <person name="Schuster L."/>
            <person name="Cowan T.M."/>
            <person name="Smanski M.J."/>
            <person name="Chevrette M.G."/>
            <person name="De Carvalho L.P.S."/>
            <person name="Shen B."/>
        </authorList>
    </citation>
    <scope>NUCLEOTIDE SEQUENCE [LARGE SCALE GENOMIC DNA]</scope>
    <source>
        <strain evidence="13 14">NPDC019708</strain>
    </source>
</reference>
<feature type="domain" description="Copper amine oxidase catalytic" evidence="11">
    <location>
        <begin position="234"/>
        <end position="641"/>
    </location>
</feature>
<evidence type="ECO:0000256" key="3">
    <source>
        <dbReference type="ARBA" id="ARBA00011738"/>
    </source>
</evidence>
<evidence type="ECO:0000313" key="13">
    <source>
        <dbReference type="EMBL" id="MEU1953491.1"/>
    </source>
</evidence>
<dbReference type="Gene3D" id="2.70.98.20">
    <property type="entry name" value="Copper amine oxidase, catalytic domain"/>
    <property type="match status" value="1"/>
</dbReference>
<dbReference type="PANTHER" id="PTHR10638:SF86">
    <property type="entry name" value="COPPER AMINE OXIDASE 1-RELATED"/>
    <property type="match status" value="1"/>
</dbReference>
<dbReference type="SUPFAM" id="SSF54416">
    <property type="entry name" value="Amine oxidase N-terminal region"/>
    <property type="match status" value="2"/>
</dbReference>
<dbReference type="EMBL" id="JBEYBF010000010">
    <property type="protein sequence ID" value="MEU1953491.1"/>
    <property type="molecule type" value="Genomic_DNA"/>
</dbReference>
<feature type="region of interest" description="Disordered" evidence="10">
    <location>
        <begin position="643"/>
        <end position="664"/>
    </location>
</feature>
<comment type="PTM">
    <text evidence="9">Topaquinone (TPQ) is generated by copper-dependent autoxidation of a specific tyrosyl residue.</text>
</comment>
<dbReference type="PANTHER" id="PTHR10638">
    <property type="entry name" value="COPPER AMINE OXIDASE"/>
    <property type="match status" value="1"/>
</dbReference>
<evidence type="ECO:0000256" key="4">
    <source>
        <dbReference type="ARBA" id="ARBA00022723"/>
    </source>
</evidence>
<keyword evidence="7 9" id="KW-0186">Copper</keyword>
<comment type="subunit">
    <text evidence="3">Homodimer.</text>
</comment>
<comment type="catalytic activity">
    <reaction evidence="8">
        <text>a primary methyl amine + O2 + H2O = an aldehyde + H2O2 + NH4(+)</text>
        <dbReference type="Rhea" id="RHEA:16153"/>
        <dbReference type="ChEBI" id="CHEBI:15377"/>
        <dbReference type="ChEBI" id="CHEBI:15379"/>
        <dbReference type="ChEBI" id="CHEBI:16240"/>
        <dbReference type="ChEBI" id="CHEBI:17478"/>
        <dbReference type="ChEBI" id="CHEBI:28938"/>
        <dbReference type="ChEBI" id="CHEBI:228804"/>
        <dbReference type="EC" id="1.4.3.21"/>
    </reaction>
</comment>
<evidence type="ECO:0000313" key="14">
    <source>
        <dbReference type="Proteomes" id="UP001550628"/>
    </source>
</evidence>
<proteinExistence type="inferred from homology"/>
<dbReference type="Gene3D" id="3.10.450.40">
    <property type="match status" value="2"/>
</dbReference>
<evidence type="ECO:0000259" key="11">
    <source>
        <dbReference type="Pfam" id="PF01179"/>
    </source>
</evidence>
<keyword evidence="4 9" id="KW-0479">Metal-binding</keyword>
<protein>
    <recommendedName>
        <fullName evidence="9">Amine oxidase</fullName>
        <ecNumber evidence="9">1.4.3.-</ecNumber>
    </recommendedName>
</protein>
<dbReference type="Pfam" id="PF21994">
    <property type="entry name" value="AGAO-like_N2"/>
    <property type="match status" value="1"/>
</dbReference>
<dbReference type="InterPro" id="IPR049947">
    <property type="entry name" value="Cu_Am_Ox_Cu-bd"/>
</dbReference>
<evidence type="ECO:0000256" key="7">
    <source>
        <dbReference type="ARBA" id="ARBA00023008"/>
    </source>
</evidence>
<comment type="similarity">
    <text evidence="2 9">Belongs to the copper/topaquinone oxidase family.</text>
</comment>
<keyword evidence="6 9" id="KW-0560">Oxidoreductase</keyword>
<evidence type="ECO:0000256" key="10">
    <source>
        <dbReference type="SAM" id="MobiDB-lite"/>
    </source>
</evidence>
<feature type="compositionally biased region" description="Basic and acidic residues" evidence="10">
    <location>
        <begin position="652"/>
        <end position="664"/>
    </location>
</feature>
<keyword evidence="14" id="KW-1185">Reference proteome</keyword>
<evidence type="ECO:0000256" key="8">
    <source>
        <dbReference type="ARBA" id="ARBA00048032"/>
    </source>
</evidence>
<comment type="caution">
    <text evidence="13">The sequence shown here is derived from an EMBL/GenBank/DDBJ whole genome shotgun (WGS) entry which is preliminary data.</text>
</comment>
<dbReference type="InterPro" id="IPR054157">
    <property type="entry name" value="AGAO-like_N2"/>
</dbReference>
<dbReference type="NCBIfam" id="NF008559">
    <property type="entry name" value="PRK11504.1"/>
    <property type="match status" value="1"/>
</dbReference>
<evidence type="ECO:0000256" key="6">
    <source>
        <dbReference type="ARBA" id="ARBA00023002"/>
    </source>
</evidence>
<keyword evidence="5 9" id="KW-0801">TPQ</keyword>
<organism evidence="13 14">
    <name type="scientific">Nocardia rhamnosiphila</name>
    <dbReference type="NCBI Taxonomy" id="426716"/>
    <lineage>
        <taxon>Bacteria</taxon>
        <taxon>Bacillati</taxon>
        <taxon>Actinomycetota</taxon>
        <taxon>Actinomycetes</taxon>
        <taxon>Mycobacteriales</taxon>
        <taxon>Nocardiaceae</taxon>
        <taxon>Nocardia</taxon>
    </lineage>
</organism>
<evidence type="ECO:0000259" key="12">
    <source>
        <dbReference type="Pfam" id="PF21994"/>
    </source>
</evidence>
<gene>
    <name evidence="13" type="ORF">ABZ510_16690</name>
</gene>
<accession>A0ABV2WRG9</accession>
<dbReference type="PROSITE" id="PS01165">
    <property type="entry name" value="COPPER_AMINE_OXID_2"/>
    <property type="match status" value="1"/>
</dbReference>
<dbReference type="Pfam" id="PF01179">
    <property type="entry name" value="Cu_amine_oxid"/>
    <property type="match status" value="1"/>
</dbReference>
<comment type="cofactor">
    <cofactor evidence="9">
        <name>Cu cation</name>
        <dbReference type="ChEBI" id="CHEBI:23378"/>
    </cofactor>
    <text evidence="9">Contains 1 topaquinone per subunit.</text>
</comment>
<feature type="domain" description="AGAO-like N2" evidence="12">
    <location>
        <begin position="24"/>
        <end position="99"/>
    </location>
</feature>
<dbReference type="InterPro" id="IPR015798">
    <property type="entry name" value="Cu_amine_oxidase_C"/>
</dbReference>
<dbReference type="InterPro" id="IPR036460">
    <property type="entry name" value="Cu_amine_oxidase_C_sf"/>
</dbReference>